<dbReference type="Pfam" id="PF00172">
    <property type="entry name" value="Zn_clus"/>
    <property type="match status" value="2"/>
</dbReference>
<dbReference type="SMART" id="SM00066">
    <property type="entry name" value="GAL4"/>
    <property type="match status" value="3"/>
</dbReference>
<evidence type="ECO:0000256" key="8">
    <source>
        <dbReference type="SAM" id="MobiDB-lite"/>
    </source>
</evidence>
<evidence type="ECO:0000256" key="7">
    <source>
        <dbReference type="ARBA" id="ARBA00040903"/>
    </source>
</evidence>
<dbReference type="STRING" id="686832.A0A0C2Y4C1"/>
<feature type="compositionally biased region" description="Polar residues" evidence="8">
    <location>
        <begin position="8"/>
        <end position="18"/>
    </location>
</feature>
<dbReference type="CDD" id="cd00067">
    <property type="entry name" value="GAL4"/>
    <property type="match status" value="2"/>
</dbReference>
<accession>A0A0C2Y4C1</accession>
<feature type="region of interest" description="Disordered" evidence="8">
    <location>
        <begin position="1"/>
        <end position="26"/>
    </location>
</feature>
<evidence type="ECO:0000256" key="4">
    <source>
        <dbReference type="ARBA" id="ARBA00023125"/>
    </source>
</evidence>
<dbReference type="GO" id="GO:0003677">
    <property type="term" value="F:DNA binding"/>
    <property type="evidence" value="ECO:0007669"/>
    <property type="project" value="UniProtKB-KW"/>
</dbReference>
<dbReference type="GO" id="GO:0000981">
    <property type="term" value="F:DNA-binding transcription factor activity, RNA polymerase II-specific"/>
    <property type="evidence" value="ECO:0007669"/>
    <property type="project" value="InterPro"/>
</dbReference>
<keyword evidence="4" id="KW-0238">DNA-binding</keyword>
<keyword evidence="3" id="KW-0805">Transcription regulation</keyword>
<keyword evidence="6" id="KW-0539">Nucleus</keyword>
<keyword evidence="11" id="KW-1185">Reference proteome</keyword>
<evidence type="ECO:0000256" key="6">
    <source>
        <dbReference type="ARBA" id="ARBA00023242"/>
    </source>
</evidence>
<dbReference type="HOGENOM" id="CLU_061235_0_0_1"/>
<reference evidence="11" key="2">
    <citation type="submission" date="2015-01" db="EMBL/GenBank/DDBJ databases">
        <title>Evolutionary Origins and Diversification of the Mycorrhizal Mutualists.</title>
        <authorList>
            <consortium name="DOE Joint Genome Institute"/>
            <consortium name="Mycorrhizal Genomics Consortium"/>
            <person name="Kohler A."/>
            <person name="Kuo A."/>
            <person name="Nagy L.G."/>
            <person name="Floudas D."/>
            <person name="Copeland A."/>
            <person name="Barry K.W."/>
            <person name="Cichocki N."/>
            <person name="Veneault-Fourrey C."/>
            <person name="LaButti K."/>
            <person name="Lindquist E.A."/>
            <person name="Lipzen A."/>
            <person name="Lundell T."/>
            <person name="Morin E."/>
            <person name="Murat C."/>
            <person name="Riley R."/>
            <person name="Ohm R."/>
            <person name="Sun H."/>
            <person name="Tunlid A."/>
            <person name="Henrissat B."/>
            <person name="Grigoriev I.V."/>
            <person name="Hibbett D.S."/>
            <person name="Martin F."/>
        </authorList>
    </citation>
    <scope>NUCLEOTIDE SEQUENCE [LARGE SCALE GENOMIC DNA]</scope>
    <source>
        <strain evidence="11">h7</strain>
    </source>
</reference>
<dbReference type="PROSITE" id="PS00463">
    <property type="entry name" value="ZN2_CY6_FUNGAL_1"/>
    <property type="match status" value="1"/>
</dbReference>
<dbReference type="InterPro" id="IPR036864">
    <property type="entry name" value="Zn2-C6_fun-type_DNA-bd_sf"/>
</dbReference>
<dbReference type="Gene3D" id="4.10.240.10">
    <property type="entry name" value="Zn(2)-C6 fungal-type DNA-binding domain"/>
    <property type="match status" value="2"/>
</dbReference>
<dbReference type="EMBL" id="KN831773">
    <property type="protein sequence ID" value="KIM44683.1"/>
    <property type="molecule type" value="Genomic_DNA"/>
</dbReference>
<dbReference type="InterPro" id="IPR001138">
    <property type="entry name" value="Zn2Cys6_DnaBD"/>
</dbReference>
<reference evidence="10 11" key="1">
    <citation type="submission" date="2014-04" db="EMBL/GenBank/DDBJ databases">
        <authorList>
            <consortium name="DOE Joint Genome Institute"/>
            <person name="Kuo A."/>
            <person name="Gay G."/>
            <person name="Dore J."/>
            <person name="Kohler A."/>
            <person name="Nagy L.G."/>
            <person name="Floudas D."/>
            <person name="Copeland A."/>
            <person name="Barry K.W."/>
            <person name="Cichocki N."/>
            <person name="Veneault-Fourrey C."/>
            <person name="LaButti K."/>
            <person name="Lindquist E.A."/>
            <person name="Lipzen A."/>
            <person name="Lundell T."/>
            <person name="Morin E."/>
            <person name="Murat C."/>
            <person name="Sun H."/>
            <person name="Tunlid A."/>
            <person name="Henrissat B."/>
            <person name="Grigoriev I.V."/>
            <person name="Hibbett D.S."/>
            <person name="Martin F."/>
            <person name="Nordberg H.P."/>
            <person name="Cantor M.N."/>
            <person name="Hua S.X."/>
        </authorList>
    </citation>
    <scope>NUCLEOTIDE SEQUENCE [LARGE SCALE GENOMIC DNA]</scope>
    <source>
        <strain evidence="11">h7</strain>
    </source>
</reference>
<proteinExistence type="predicted"/>
<protein>
    <recommendedName>
        <fullName evidence="7">Transcription activator of gluconeogenesis ERT1</fullName>
    </recommendedName>
</protein>
<dbReference type="InterPro" id="IPR050335">
    <property type="entry name" value="ERT1_acuK_gluconeogen_tf"/>
</dbReference>
<sequence>MNLECDDGTNTISAQHSLTAPPPPAKTIRVGDRVKLACSSCRRDNKKCDDQRPCSRCIARSQECIQATRVPKLVKLRCEGCRADNRQCEESRPCKPCLESARECITLPRKGRGQGGRVKAACMACRRDKIRCDGDRPCTSCVKKGCPCVERPCQTCLQEGTADGDCNHRRRAGGSISDAVKETVIHTEPFYQRVLGPFHPPQSADQLEESSPRPPQWALFAPGPHSHPLHPMYPTLIPQPQYYFPPQPLPGHLIQLPFPMMPNSTFIPGPSSQPSMPYNEPQVVPEIYPMLASSSNHIPE</sequence>
<evidence type="ECO:0000256" key="1">
    <source>
        <dbReference type="ARBA" id="ARBA00022723"/>
    </source>
</evidence>
<dbReference type="OrthoDB" id="2123952at2759"/>
<organism evidence="10 11">
    <name type="scientific">Hebeloma cylindrosporum</name>
    <dbReference type="NCBI Taxonomy" id="76867"/>
    <lineage>
        <taxon>Eukaryota</taxon>
        <taxon>Fungi</taxon>
        <taxon>Dikarya</taxon>
        <taxon>Basidiomycota</taxon>
        <taxon>Agaricomycotina</taxon>
        <taxon>Agaricomycetes</taxon>
        <taxon>Agaricomycetidae</taxon>
        <taxon>Agaricales</taxon>
        <taxon>Agaricineae</taxon>
        <taxon>Hymenogastraceae</taxon>
        <taxon>Hebeloma</taxon>
    </lineage>
</organism>
<keyword evidence="2" id="KW-0862">Zinc</keyword>
<evidence type="ECO:0000256" key="3">
    <source>
        <dbReference type="ARBA" id="ARBA00023015"/>
    </source>
</evidence>
<evidence type="ECO:0000313" key="10">
    <source>
        <dbReference type="EMBL" id="KIM44683.1"/>
    </source>
</evidence>
<keyword evidence="5" id="KW-0804">Transcription</keyword>
<gene>
    <name evidence="10" type="ORF">M413DRAFT_442637</name>
</gene>
<dbReference type="AlphaFoldDB" id="A0A0C2Y4C1"/>
<evidence type="ECO:0000259" key="9">
    <source>
        <dbReference type="PROSITE" id="PS50048"/>
    </source>
</evidence>
<feature type="domain" description="Zn(2)-C6 fungal-type" evidence="9">
    <location>
        <begin position="121"/>
        <end position="150"/>
    </location>
</feature>
<dbReference type="PANTHER" id="PTHR47659">
    <property type="entry name" value="ZN(II)2CYS6 TRANSCRIPTION FACTOR (EUROFUNG)-RELATED"/>
    <property type="match status" value="1"/>
</dbReference>
<keyword evidence="1" id="KW-0479">Metal-binding</keyword>
<dbReference type="PANTHER" id="PTHR47659:SF7">
    <property type="entry name" value="FUNGAL TRANSCRIPTIONAL REGULATORY PROTEIN, N-TERMINAL DOMAIN-CONTAINING PROTEIN"/>
    <property type="match status" value="1"/>
</dbReference>
<dbReference type="SUPFAM" id="SSF57701">
    <property type="entry name" value="Zn2/Cys6 DNA-binding domain"/>
    <property type="match status" value="2"/>
</dbReference>
<evidence type="ECO:0000313" key="11">
    <source>
        <dbReference type="Proteomes" id="UP000053424"/>
    </source>
</evidence>
<dbReference type="GO" id="GO:0008270">
    <property type="term" value="F:zinc ion binding"/>
    <property type="evidence" value="ECO:0007669"/>
    <property type="project" value="InterPro"/>
</dbReference>
<evidence type="ECO:0000256" key="5">
    <source>
        <dbReference type="ARBA" id="ARBA00023163"/>
    </source>
</evidence>
<name>A0A0C2Y4C1_HEBCY</name>
<evidence type="ECO:0000256" key="2">
    <source>
        <dbReference type="ARBA" id="ARBA00022833"/>
    </source>
</evidence>
<dbReference type="Proteomes" id="UP000053424">
    <property type="component" value="Unassembled WGS sequence"/>
</dbReference>
<feature type="domain" description="Zn(2)-C6 fungal-type" evidence="9">
    <location>
        <begin position="37"/>
        <end position="66"/>
    </location>
</feature>
<dbReference type="PROSITE" id="PS50048">
    <property type="entry name" value="ZN2_CY6_FUNGAL_2"/>
    <property type="match status" value="2"/>
</dbReference>